<dbReference type="InterPro" id="IPR001279">
    <property type="entry name" value="Metallo-B-lactamas"/>
</dbReference>
<dbReference type="GO" id="GO:0016787">
    <property type="term" value="F:hydrolase activity"/>
    <property type="evidence" value="ECO:0007669"/>
    <property type="project" value="UniProtKB-KW"/>
</dbReference>
<dbReference type="Pfam" id="PF12706">
    <property type="entry name" value="Lactamase_B_2"/>
    <property type="match status" value="1"/>
</dbReference>
<accession>A0A6P1YA67</accession>
<protein>
    <submittedName>
        <fullName evidence="2">MBL fold metallo-hydrolase</fullName>
    </submittedName>
</protein>
<organism evidence="2 3">
    <name type="scientific">Caloranaerobacter azorensis</name>
    <dbReference type="NCBI Taxonomy" id="116090"/>
    <lineage>
        <taxon>Bacteria</taxon>
        <taxon>Bacillati</taxon>
        <taxon>Bacillota</taxon>
        <taxon>Tissierellia</taxon>
        <taxon>Tissierellales</taxon>
        <taxon>Thermohalobacteraceae</taxon>
        <taxon>Caloranaerobacter</taxon>
    </lineage>
</organism>
<feature type="domain" description="Metallo-beta-lactamase" evidence="1">
    <location>
        <begin position="43"/>
        <end position="142"/>
    </location>
</feature>
<evidence type="ECO:0000313" key="2">
    <source>
        <dbReference type="EMBL" id="QIB26071.1"/>
    </source>
</evidence>
<proteinExistence type="predicted"/>
<dbReference type="PANTHER" id="PTHR47619:SF1">
    <property type="entry name" value="EXODEOXYRIBONUCLEASE WALJ"/>
    <property type="match status" value="1"/>
</dbReference>
<dbReference type="InterPro" id="IPR052533">
    <property type="entry name" value="WalJ/YycJ-like"/>
</dbReference>
<dbReference type="InterPro" id="IPR036866">
    <property type="entry name" value="RibonucZ/Hydroxyglut_hydro"/>
</dbReference>
<dbReference type="RefSeq" id="WP_163234251.1">
    <property type="nucleotide sequence ID" value="NZ_CP048617.1"/>
</dbReference>
<keyword evidence="2" id="KW-0378">Hydrolase</keyword>
<evidence type="ECO:0000259" key="1">
    <source>
        <dbReference type="Pfam" id="PF12706"/>
    </source>
</evidence>
<dbReference type="AlphaFoldDB" id="A0A6P1YA67"/>
<dbReference type="Proteomes" id="UP000464452">
    <property type="component" value="Chromosome"/>
</dbReference>
<dbReference type="EMBL" id="CP048617">
    <property type="protein sequence ID" value="QIB26071.1"/>
    <property type="molecule type" value="Genomic_DNA"/>
</dbReference>
<dbReference type="Gene3D" id="3.60.15.10">
    <property type="entry name" value="Ribonuclease Z/Hydroxyacylglutathione hydrolase-like"/>
    <property type="match status" value="1"/>
</dbReference>
<gene>
    <name evidence="2" type="ORF">G3A45_01350</name>
</gene>
<reference evidence="2 3" key="1">
    <citation type="submission" date="2020-02" db="EMBL/GenBank/DDBJ databases">
        <title>Thermophilic hydrogen producing bacteria, Caloranaerobacter azorensis.</title>
        <authorList>
            <person name="Baek K."/>
        </authorList>
    </citation>
    <scope>NUCLEOTIDE SEQUENCE [LARGE SCALE GENOMIC DNA]</scope>
    <source>
        <strain evidence="2 3">T3-1</strain>
    </source>
</reference>
<sequence length="245" mass="27893">MKLKILGSSSSGNCYLLQNKTETLVLECGVKWNEVKKALNFNMTNICGCLITHEHKDHCKYIKDVLKAGIDIYSTKGTLKALKIDSHRSHVIEYLKPFKVGGYSILPFQTKHDCEEPVGFLIQHEDMGTLLFATDTYYLEYKFENLNHILVECNYSLDILNKNIEAGKIHPAFKNRVLQSHFEFDNVKNFLKANNLAQVANIVLLHLSNDNSDSARFKTEIEKLTGKLVHIADKGLEIDIGLYPF</sequence>
<name>A0A6P1YA67_9FIRM</name>
<dbReference type="PANTHER" id="PTHR47619">
    <property type="entry name" value="METALLO-HYDROLASE YYCJ-RELATED"/>
    <property type="match status" value="1"/>
</dbReference>
<dbReference type="KEGG" id="cazo:G3A45_01350"/>
<evidence type="ECO:0000313" key="3">
    <source>
        <dbReference type="Proteomes" id="UP000464452"/>
    </source>
</evidence>
<dbReference type="SUPFAM" id="SSF56281">
    <property type="entry name" value="Metallo-hydrolase/oxidoreductase"/>
    <property type="match status" value="1"/>
</dbReference>